<comment type="similarity">
    <text evidence="2">Belongs to the chromate ion transporter (CHR) (TC 2.A.51) family.</text>
</comment>
<reference evidence="9" key="1">
    <citation type="submission" date="2015-07" db="EMBL/GenBank/DDBJ databases">
        <title>Draft genome sequence of Acetobacterium bakii DSM 8293, a potential psychrophilic chemical producer through syngas fermentation.</title>
        <authorList>
            <person name="Song Y."/>
            <person name="Hwang S."/>
            <person name="Cho B.-K."/>
        </authorList>
    </citation>
    <scope>NUCLEOTIDE SEQUENCE [LARGE SCALE GENOMIC DNA]</scope>
    <source>
        <strain evidence="9">DSM 8239</strain>
    </source>
</reference>
<keyword evidence="4 7" id="KW-0812">Transmembrane</keyword>
<dbReference type="Pfam" id="PF02417">
    <property type="entry name" value="Chromate_transp"/>
    <property type="match status" value="1"/>
</dbReference>
<dbReference type="STRING" id="52689.AKG39_09360"/>
<organism evidence="8 9">
    <name type="scientific">Acetobacterium bakii</name>
    <dbReference type="NCBI Taxonomy" id="52689"/>
    <lineage>
        <taxon>Bacteria</taxon>
        <taxon>Bacillati</taxon>
        <taxon>Bacillota</taxon>
        <taxon>Clostridia</taxon>
        <taxon>Eubacteriales</taxon>
        <taxon>Eubacteriaceae</taxon>
        <taxon>Acetobacterium</taxon>
    </lineage>
</organism>
<feature type="transmembrane region" description="Helical" evidence="7">
    <location>
        <begin position="62"/>
        <end position="85"/>
    </location>
</feature>
<keyword evidence="3" id="KW-1003">Cell membrane</keyword>
<accession>A0A0L6TZY6</accession>
<dbReference type="OrthoDB" id="9788907at2"/>
<dbReference type="PANTHER" id="PTHR43663:SF1">
    <property type="entry name" value="CHROMATE TRANSPORTER"/>
    <property type="match status" value="1"/>
</dbReference>
<feature type="transmembrane region" description="Helical" evidence="7">
    <location>
        <begin position="20"/>
        <end position="42"/>
    </location>
</feature>
<evidence type="ECO:0000256" key="5">
    <source>
        <dbReference type="ARBA" id="ARBA00022989"/>
    </source>
</evidence>
<evidence type="ECO:0000256" key="3">
    <source>
        <dbReference type="ARBA" id="ARBA00022475"/>
    </source>
</evidence>
<dbReference type="GO" id="GO:0015109">
    <property type="term" value="F:chromate transmembrane transporter activity"/>
    <property type="evidence" value="ECO:0007669"/>
    <property type="project" value="InterPro"/>
</dbReference>
<dbReference type="AlphaFoldDB" id="A0A0L6TZY6"/>
<evidence type="ECO:0000256" key="4">
    <source>
        <dbReference type="ARBA" id="ARBA00022692"/>
    </source>
</evidence>
<feature type="transmembrane region" description="Helical" evidence="7">
    <location>
        <begin position="123"/>
        <end position="143"/>
    </location>
</feature>
<sequence length="205" mass="22512">MDGFGGGFNLKQIEKQGNKFKTLFLTFFKIGLFTFGGGYAMIPLIEYEIVERHKWIETKDILDIFAIAESTPGVIAINTATFVGYKVAGFWGSLLATLGVAIPSFVIISIISLFFVQFQNLEWVAYAFNGIRAGVIVLILGAVVKMGQKGQYNPLTIILLVLAFLLASFTQINVVFLILGGAIVGLVYQVLLKKNPANNNHEVKK</sequence>
<keyword evidence="5 7" id="KW-1133">Transmembrane helix</keyword>
<evidence type="ECO:0000256" key="6">
    <source>
        <dbReference type="ARBA" id="ARBA00023136"/>
    </source>
</evidence>
<proteinExistence type="inferred from homology"/>
<dbReference type="Proteomes" id="UP000036873">
    <property type="component" value="Unassembled WGS sequence"/>
</dbReference>
<dbReference type="GO" id="GO:0005886">
    <property type="term" value="C:plasma membrane"/>
    <property type="evidence" value="ECO:0007669"/>
    <property type="project" value="UniProtKB-SubCell"/>
</dbReference>
<dbReference type="InterPro" id="IPR052518">
    <property type="entry name" value="CHR_Transporter"/>
</dbReference>
<keyword evidence="6 7" id="KW-0472">Membrane</keyword>
<protein>
    <submittedName>
        <fullName evidence="8">Chromate transporter</fullName>
    </submittedName>
</protein>
<dbReference type="InterPro" id="IPR003370">
    <property type="entry name" value="Chromate_transpt"/>
</dbReference>
<gene>
    <name evidence="8" type="ORF">AKG39_09360</name>
</gene>
<comment type="subcellular location">
    <subcellularLocation>
        <location evidence="1">Cell membrane</location>
        <topology evidence="1">Multi-pass membrane protein</topology>
    </subcellularLocation>
</comment>
<comment type="caution">
    <text evidence="8">The sequence shown here is derived from an EMBL/GenBank/DDBJ whole genome shotgun (WGS) entry which is preliminary data.</text>
</comment>
<feature type="transmembrane region" description="Helical" evidence="7">
    <location>
        <begin position="91"/>
        <end position="116"/>
    </location>
</feature>
<feature type="transmembrane region" description="Helical" evidence="7">
    <location>
        <begin position="155"/>
        <end position="188"/>
    </location>
</feature>
<name>A0A0L6TZY6_9FIRM</name>
<dbReference type="EMBL" id="LGYO01000022">
    <property type="protein sequence ID" value="KNZ41824.1"/>
    <property type="molecule type" value="Genomic_DNA"/>
</dbReference>
<evidence type="ECO:0000313" key="9">
    <source>
        <dbReference type="Proteomes" id="UP000036873"/>
    </source>
</evidence>
<evidence type="ECO:0000256" key="1">
    <source>
        <dbReference type="ARBA" id="ARBA00004651"/>
    </source>
</evidence>
<evidence type="ECO:0000313" key="8">
    <source>
        <dbReference type="EMBL" id="KNZ41824.1"/>
    </source>
</evidence>
<dbReference type="PATRIC" id="fig|52689.4.peg.1079"/>
<dbReference type="PANTHER" id="PTHR43663">
    <property type="entry name" value="CHROMATE TRANSPORT PROTEIN-RELATED"/>
    <property type="match status" value="1"/>
</dbReference>
<keyword evidence="9" id="KW-1185">Reference proteome</keyword>
<evidence type="ECO:0000256" key="7">
    <source>
        <dbReference type="SAM" id="Phobius"/>
    </source>
</evidence>
<evidence type="ECO:0000256" key="2">
    <source>
        <dbReference type="ARBA" id="ARBA00005262"/>
    </source>
</evidence>